<protein>
    <submittedName>
        <fullName evidence="2">TPR repeat</fullName>
    </submittedName>
</protein>
<dbReference type="SUPFAM" id="SSF48452">
    <property type="entry name" value="TPR-like"/>
    <property type="match status" value="1"/>
</dbReference>
<reference evidence="2 3" key="1">
    <citation type="submission" date="2006-03" db="EMBL/GenBank/DDBJ databases">
        <title>Complete sequence of Shewanella denitrificans OS217.</title>
        <authorList>
            <consortium name="US DOE Joint Genome Institute"/>
            <person name="Copeland A."/>
            <person name="Lucas S."/>
            <person name="Lapidus A."/>
            <person name="Barry K."/>
            <person name="Detter J.C."/>
            <person name="Glavina del Rio T."/>
            <person name="Hammon N."/>
            <person name="Israni S."/>
            <person name="Dalin E."/>
            <person name="Tice H."/>
            <person name="Pitluck S."/>
            <person name="Brettin T."/>
            <person name="Bruce D."/>
            <person name="Han C."/>
            <person name="Tapia R."/>
            <person name="Gilna P."/>
            <person name="Kiss H."/>
            <person name="Schmutz J."/>
            <person name="Larimer F."/>
            <person name="Land M."/>
            <person name="Hauser L."/>
            <person name="Kyrpides N."/>
            <person name="Lykidis A."/>
            <person name="Richardson P."/>
        </authorList>
    </citation>
    <scope>NUCLEOTIDE SEQUENCE [LARGE SCALE GENOMIC DNA]</scope>
    <source>
        <strain evidence="3">OS217 / ATCC BAA-1090 / DSM 15013</strain>
    </source>
</reference>
<dbReference type="InterPro" id="IPR019734">
    <property type="entry name" value="TPR_rpt"/>
</dbReference>
<dbReference type="InterPro" id="IPR011990">
    <property type="entry name" value="TPR-like_helical_dom_sf"/>
</dbReference>
<dbReference type="eggNOG" id="COG0457">
    <property type="taxonomic scope" value="Bacteria"/>
</dbReference>
<sequence length="269" mass="28708">MNTQKLLNTSLRSKNFGNKIFKNNGLSNKQTRQLRRLITAISLTSMMLISPLSLAQSSSSIAAIDSAANSMNLAGLTRLSQGTDASYATAYANYRLAISANILGQRNTATQALGLAQTQLEQIISIEAAPEPLALLASVYGMQIAFDSSKGATLGFKISTLLTQARALAADNPRVALVAAISAFNTPSLFGGGMDKAISLSSQAIEYYAMPCDDICWGHAEAYTWRGLAKQEQGDMTGAIADWQQALTVDANYGWAQFLLSQHKQSAAN</sequence>
<dbReference type="EMBL" id="CP000302">
    <property type="protein sequence ID" value="ABE56748.1"/>
    <property type="molecule type" value="Genomic_DNA"/>
</dbReference>
<organism evidence="2 3">
    <name type="scientific">Shewanella denitrificans (strain OS217 / ATCC BAA-1090 / DSM 15013)</name>
    <dbReference type="NCBI Taxonomy" id="318161"/>
    <lineage>
        <taxon>Bacteria</taxon>
        <taxon>Pseudomonadati</taxon>
        <taxon>Pseudomonadota</taxon>
        <taxon>Gammaproteobacteria</taxon>
        <taxon>Alteromonadales</taxon>
        <taxon>Shewanellaceae</taxon>
        <taxon>Shewanella</taxon>
    </lineage>
</organism>
<feature type="repeat" description="TPR" evidence="1">
    <location>
        <begin position="220"/>
        <end position="253"/>
    </location>
</feature>
<gene>
    <name evidence="2" type="ordered locus">Sden_3473</name>
</gene>
<evidence type="ECO:0000313" key="2">
    <source>
        <dbReference type="EMBL" id="ABE56748.1"/>
    </source>
</evidence>
<keyword evidence="1" id="KW-0802">TPR repeat</keyword>
<dbReference type="Proteomes" id="UP000001982">
    <property type="component" value="Chromosome"/>
</dbReference>
<accession>Q12IH8</accession>
<proteinExistence type="predicted"/>
<keyword evidence="3" id="KW-1185">Reference proteome</keyword>
<dbReference type="KEGG" id="sdn:Sden_3473"/>
<dbReference type="HOGENOM" id="CLU_1184398_0_0_6"/>
<evidence type="ECO:0000256" key="1">
    <source>
        <dbReference type="PROSITE-ProRule" id="PRU00339"/>
    </source>
</evidence>
<name>Q12IH8_SHEDO</name>
<dbReference type="STRING" id="318161.Sden_3473"/>
<dbReference type="Gene3D" id="1.25.40.10">
    <property type="entry name" value="Tetratricopeptide repeat domain"/>
    <property type="match status" value="1"/>
</dbReference>
<dbReference type="AlphaFoldDB" id="Q12IH8"/>
<dbReference type="PROSITE" id="PS50005">
    <property type="entry name" value="TPR"/>
    <property type="match status" value="1"/>
</dbReference>
<evidence type="ECO:0000313" key="3">
    <source>
        <dbReference type="Proteomes" id="UP000001982"/>
    </source>
</evidence>